<evidence type="ECO:0000256" key="5">
    <source>
        <dbReference type="ARBA" id="ARBA00022984"/>
    </source>
</evidence>
<feature type="active site" description="Nucleophile" evidence="7">
    <location>
        <position position="622"/>
    </location>
</feature>
<evidence type="ECO:0000259" key="9">
    <source>
        <dbReference type="PROSITE" id="PS52029"/>
    </source>
</evidence>
<dbReference type="PANTHER" id="PTHR41533">
    <property type="entry name" value="L,D-TRANSPEPTIDASE HI_1667-RELATED"/>
    <property type="match status" value="1"/>
</dbReference>
<keyword evidence="6 7" id="KW-0961">Cell wall biogenesis/degradation</keyword>
<keyword evidence="3" id="KW-0808">Transferase</keyword>
<dbReference type="Pfam" id="PF03734">
    <property type="entry name" value="YkuD"/>
    <property type="match status" value="1"/>
</dbReference>
<proteinExistence type="inferred from homology"/>
<dbReference type="PROSITE" id="PS52029">
    <property type="entry name" value="LD_TPASE"/>
    <property type="match status" value="1"/>
</dbReference>
<dbReference type="Pfam" id="PF01471">
    <property type="entry name" value="PG_binding_1"/>
    <property type="match status" value="1"/>
</dbReference>
<dbReference type="SUPFAM" id="SSF141523">
    <property type="entry name" value="L,D-transpeptidase catalytic domain-like"/>
    <property type="match status" value="1"/>
</dbReference>
<protein>
    <recommendedName>
        <fullName evidence="9">L,D-TPase catalytic domain-containing protein</fullName>
    </recommendedName>
</protein>
<evidence type="ECO:0000256" key="8">
    <source>
        <dbReference type="SAM" id="MobiDB-lite"/>
    </source>
</evidence>
<dbReference type="Pfam" id="PF20142">
    <property type="entry name" value="Scaffold"/>
    <property type="match status" value="1"/>
</dbReference>
<evidence type="ECO:0000256" key="7">
    <source>
        <dbReference type="PROSITE-ProRule" id="PRU01373"/>
    </source>
</evidence>
<dbReference type="InterPro" id="IPR036366">
    <property type="entry name" value="PGBDSf"/>
</dbReference>
<evidence type="ECO:0000313" key="10">
    <source>
        <dbReference type="EMBL" id="GAA5525191.1"/>
    </source>
</evidence>
<comment type="caution">
    <text evidence="10">The sequence shown here is derived from an EMBL/GenBank/DDBJ whole genome shotgun (WGS) entry which is preliminary data.</text>
</comment>
<dbReference type="CDD" id="cd16913">
    <property type="entry name" value="YkuD_like"/>
    <property type="match status" value="1"/>
</dbReference>
<dbReference type="InterPro" id="IPR002477">
    <property type="entry name" value="Peptidoglycan-bd-like"/>
</dbReference>
<feature type="active site" description="Proton donor/acceptor" evidence="7">
    <location>
        <position position="603"/>
    </location>
</feature>
<dbReference type="RefSeq" id="WP_345550682.1">
    <property type="nucleotide sequence ID" value="NZ_BAABRT010000012.1"/>
</dbReference>
<gene>
    <name evidence="10" type="ORF">Maes01_01756</name>
</gene>
<evidence type="ECO:0000256" key="4">
    <source>
        <dbReference type="ARBA" id="ARBA00022960"/>
    </source>
</evidence>
<comment type="pathway">
    <text evidence="1 7">Cell wall biogenesis; peptidoglycan biosynthesis.</text>
</comment>
<keyword evidence="5 7" id="KW-0573">Peptidoglycan synthesis</keyword>
<dbReference type="InterPro" id="IPR005490">
    <property type="entry name" value="LD_TPept_cat_dom"/>
</dbReference>
<dbReference type="Proteomes" id="UP001408594">
    <property type="component" value="Unassembled WGS sequence"/>
</dbReference>
<evidence type="ECO:0000313" key="11">
    <source>
        <dbReference type="Proteomes" id="UP001408594"/>
    </source>
</evidence>
<dbReference type="InterPro" id="IPR052905">
    <property type="entry name" value="LD-transpeptidase_YkuD-like"/>
</dbReference>
<organism evidence="10 11">
    <name type="scientific">Microbulbifer aestuariivivens</name>
    <dbReference type="NCBI Taxonomy" id="1908308"/>
    <lineage>
        <taxon>Bacteria</taxon>
        <taxon>Pseudomonadati</taxon>
        <taxon>Pseudomonadota</taxon>
        <taxon>Gammaproteobacteria</taxon>
        <taxon>Cellvibrionales</taxon>
        <taxon>Microbulbiferaceae</taxon>
        <taxon>Microbulbifer</taxon>
    </lineage>
</organism>
<comment type="similarity">
    <text evidence="2">Belongs to the YkuD family.</text>
</comment>
<evidence type="ECO:0000256" key="3">
    <source>
        <dbReference type="ARBA" id="ARBA00022679"/>
    </source>
</evidence>
<dbReference type="EMBL" id="BAABRT010000012">
    <property type="protein sequence ID" value="GAA5525191.1"/>
    <property type="molecule type" value="Genomic_DNA"/>
</dbReference>
<reference evidence="10 11" key="1">
    <citation type="submission" date="2024-02" db="EMBL/GenBank/DDBJ databases">
        <title>Microbulbifer aestuariivivens NBRC 112533.</title>
        <authorList>
            <person name="Ichikawa N."/>
            <person name="Katano-Makiyama Y."/>
            <person name="Hidaka K."/>
        </authorList>
    </citation>
    <scope>NUCLEOTIDE SEQUENCE [LARGE SCALE GENOMIC DNA]</scope>
    <source>
        <strain evidence="10 11">NBRC 112533</strain>
    </source>
</reference>
<evidence type="ECO:0000256" key="6">
    <source>
        <dbReference type="ARBA" id="ARBA00023316"/>
    </source>
</evidence>
<sequence>MSYFNPERRTRKSPFPLLILGSLCVFALYYAFSANQKTVPVLPESAVKQHLIRWLVDNPRSWPAQDPIFNPSAVKRIYARTDYRLLWFDNYSLSDTANDLIKQLTAVSSGNHSSMVGYRYHLGYFDRTLRDSPQRLQMAAVLDVLLTDAFVSYAQDTQLENLKPRSRPRRDITPVSNLRDGFRLTSLGLGRQTSPNPGGRQYFHGYTRDTRDGNDSNSGENRGQSRDNRGSDGGYTSHVYTSDRSRRYSEARSSDRAAYRVVPRPGYRRDYSSRSGQSRFASGGLPPRNSYPRNGYPRNGYPRNGYPRSLSGSLSSSEGAPPAGRVSENSEGPYYPSNDPFGGDASALRYELDRYRQIADSGRWRPMPPGPAMTLGAKHPHVALLRDLLTLYGDYRGYHGYAGGSNRSGERDRFDHGLHEAVLRFQERHGLKADGIVGRETRKRLNLSPTARIRIIETNIRRREQLPAQLGERFIQVNIPAYRLKYVENDRVRLAMNVVVGKPKHATPEITTRVSRVVFNPTWTVPRSILVKEILPKARANPGGMQRMGYRVVNGSGDHLPLTAQNLSAAGQGSYLMRQLGGEENILGRVKFEIPNTEDIYLHDTRARSLFSLTQRGYSHGCIRLEKPRHLAEALLNPEGDWDQWRIDQLIAGDETTDVRLRENVKVYLTYWTAWVDGEGRLNFRPDIYGKDGLSANQF</sequence>
<dbReference type="PANTHER" id="PTHR41533:SF2">
    <property type="entry name" value="BLR7131 PROTEIN"/>
    <property type="match status" value="1"/>
</dbReference>
<dbReference type="Gene3D" id="2.40.440.10">
    <property type="entry name" value="L,D-transpeptidase catalytic domain-like"/>
    <property type="match status" value="1"/>
</dbReference>
<name>A0ABP9WSR9_9GAMM</name>
<dbReference type="InterPro" id="IPR038063">
    <property type="entry name" value="Transpep_catalytic_dom"/>
</dbReference>
<evidence type="ECO:0000256" key="2">
    <source>
        <dbReference type="ARBA" id="ARBA00005992"/>
    </source>
</evidence>
<dbReference type="Gene3D" id="1.10.101.10">
    <property type="entry name" value="PGBD-like superfamily/PGBD"/>
    <property type="match status" value="1"/>
</dbReference>
<feature type="compositionally biased region" description="Basic and acidic residues" evidence="8">
    <location>
        <begin position="241"/>
        <end position="258"/>
    </location>
</feature>
<evidence type="ECO:0000256" key="1">
    <source>
        <dbReference type="ARBA" id="ARBA00004752"/>
    </source>
</evidence>
<dbReference type="SUPFAM" id="SSF47090">
    <property type="entry name" value="PGBD-like"/>
    <property type="match status" value="1"/>
</dbReference>
<feature type="domain" description="L,D-TPase catalytic" evidence="9">
    <location>
        <begin position="473"/>
        <end position="650"/>
    </location>
</feature>
<dbReference type="InterPro" id="IPR036365">
    <property type="entry name" value="PGBD-like_sf"/>
</dbReference>
<feature type="region of interest" description="Disordered" evidence="8">
    <location>
        <begin position="183"/>
        <end position="340"/>
    </location>
</feature>
<accession>A0ABP9WSR9</accession>
<keyword evidence="4 7" id="KW-0133">Cell shape</keyword>
<dbReference type="InterPro" id="IPR045380">
    <property type="entry name" value="LD_TPept_scaffold_dom"/>
</dbReference>
<keyword evidence="11" id="KW-1185">Reference proteome</keyword>